<organism evidence="9 10">
    <name type="scientific">Fusarium oxysporum f. sp. cubense (strain race 4)</name>
    <name type="common">Panama disease fungus</name>
    <dbReference type="NCBI Taxonomy" id="2502994"/>
    <lineage>
        <taxon>Eukaryota</taxon>
        <taxon>Fungi</taxon>
        <taxon>Dikarya</taxon>
        <taxon>Ascomycota</taxon>
        <taxon>Pezizomycotina</taxon>
        <taxon>Sordariomycetes</taxon>
        <taxon>Hypocreomycetidae</taxon>
        <taxon>Hypocreales</taxon>
        <taxon>Nectriaceae</taxon>
        <taxon>Fusarium</taxon>
        <taxon>Fusarium oxysporum species complex</taxon>
    </lineage>
</organism>
<dbReference type="PANTHER" id="PTHR22950:SF683">
    <property type="entry name" value="AMINO ACID TRANSPORTER (EUROFUNG)"/>
    <property type="match status" value="1"/>
</dbReference>
<evidence type="ECO:0000259" key="8">
    <source>
        <dbReference type="Pfam" id="PF01490"/>
    </source>
</evidence>
<comment type="similarity">
    <text evidence="2">Belongs to the amino acid/polyamine transporter 2 family.</text>
</comment>
<feature type="transmembrane region" description="Helical" evidence="7">
    <location>
        <begin position="161"/>
        <end position="181"/>
    </location>
</feature>
<name>N1RA81_FUSC4</name>
<keyword evidence="5 7" id="KW-0472">Membrane</keyword>
<keyword evidence="10" id="KW-1185">Reference proteome</keyword>
<dbReference type="FunFam" id="1.20.1740.10:FF:000039">
    <property type="entry name" value="Neutral amino acid transporter (Eurofung)"/>
    <property type="match status" value="1"/>
</dbReference>
<feature type="transmembrane region" description="Helical" evidence="7">
    <location>
        <begin position="318"/>
        <end position="339"/>
    </location>
</feature>
<evidence type="ECO:0000256" key="3">
    <source>
        <dbReference type="ARBA" id="ARBA00022692"/>
    </source>
</evidence>
<protein>
    <submittedName>
        <fullName evidence="9">N amino acid transport system protein</fullName>
    </submittedName>
</protein>
<feature type="region of interest" description="Disordered" evidence="6">
    <location>
        <begin position="1"/>
        <end position="24"/>
    </location>
</feature>
<dbReference type="Pfam" id="PF01490">
    <property type="entry name" value="Aa_trans"/>
    <property type="match status" value="1"/>
</dbReference>
<sequence>MSQYSSGPAEKDLKHDYENDQPALNNTPSIAGEAQVHDDVFGDITDEGPNYRAVGWIGTVALMMKTQVGLGVLSIPAVFDVLGILPGIICLIVIAAITTWSDYMIGVFKRNHPQIYGIDDAGFLIFGRVGREIFGIAFCLFWIFVAGSGMLGISIGLNAVSLHGTCTAVFVAVAAICGFLLASVRTLGRISMLAWVGLVCIMTAIFTVTIAVVGVQDRPAAAPQEGHWKSDWKVVGNPSFTEAISSISSLIFAYAGTPGFFAIAAEMKRPEHYTRSLLICQTGVTITYIVIGCVVYLYCGSYVASPALGSAGHLIKRVAYGISLPGLLATTVLVIHFAAKYVFVRLLRGTKHLSSNSAIHWGTWLACTIITTVIAYLIASGIPVFGGLVSLVGALLGTLMSFQLYGFMWLYDNWAKGKRDPNMKWYLMVAFSVFVIVSGTFLMIGGTYGSIVGIIDSYKASGGSAAFSCADNSNST</sequence>
<dbReference type="HOGENOM" id="CLU_027816_3_1_1"/>
<reference evidence="10" key="2">
    <citation type="journal article" date="2014" name="PLoS ONE">
        <title>Genome and Transcriptome Analysis of the Fungal Pathogen Fusarium oxysporum f. sp. cubense Causing Banana Vascular Wilt Disease.</title>
        <authorList>
            <person name="Guo L."/>
            <person name="Han L."/>
            <person name="Yang L."/>
            <person name="Zeng H."/>
            <person name="Fan D."/>
            <person name="Zhu Y."/>
            <person name="Feng Y."/>
            <person name="Wang G."/>
            <person name="Peng C."/>
            <person name="Jiang X."/>
            <person name="Zhou D."/>
            <person name="Ni P."/>
            <person name="Liang C."/>
            <person name="Liu L."/>
            <person name="Wang J."/>
            <person name="Mao C."/>
            <person name="Fang X."/>
            <person name="Peng M."/>
            <person name="Huang J."/>
        </authorList>
    </citation>
    <scope>NUCLEOTIDE SEQUENCE [LARGE SCALE GENOMIC DNA]</scope>
    <source>
        <strain evidence="10">race 4</strain>
    </source>
</reference>
<feature type="transmembrane region" description="Helical" evidence="7">
    <location>
        <begin position="193"/>
        <end position="215"/>
    </location>
</feature>
<evidence type="ECO:0000256" key="7">
    <source>
        <dbReference type="SAM" id="Phobius"/>
    </source>
</evidence>
<feature type="transmembrane region" description="Helical" evidence="7">
    <location>
        <begin position="359"/>
        <end position="379"/>
    </location>
</feature>
<dbReference type="Proteomes" id="UP000016929">
    <property type="component" value="Unassembled WGS sequence"/>
</dbReference>
<feature type="transmembrane region" description="Helical" evidence="7">
    <location>
        <begin position="243"/>
        <end position="265"/>
    </location>
</feature>
<feature type="compositionally biased region" description="Basic and acidic residues" evidence="6">
    <location>
        <begin position="9"/>
        <end position="18"/>
    </location>
</feature>
<evidence type="ECO:0000256" key="1">
    <source>
        <dbReference type="ARBA" id="ARBA00004141"/>
    </source>
</evidence>
<feature type="transmembrane region" description="Helical" evidence="7">
    <location>
        <begin position="385"/>
        <end position="411"/>
    </location>
</feature>
<accession>N1RA81</accession>
<feature type="transmembrane region" description="Helical" evidence="7">
    <location>
        <begin position="277"/>
        <end position="298"/>
    </location>
</feature>
<dbReference type="OrthoDB" id="40134at2759"/>
<feature type="domain" description="Amino acid transporter transmembrane" evidence="8">
    <location>
        <begin position="55"/>
        <end position="451"/>
    </location>
</feature>
<dbReference type="GO" id="GO:0016020">
    <property type="term" value="C:membrane"/>
    <property type="evidence" value="ECO:0007669"/>
    <property type="project" value="UniProtKB-SubCell"/>
</dbReference>
<evidence type="ECO:0000256" key="5">
    <source>
        <dbReference type="ARBA" id="ARBA00023136"/>
    </source>
</evidence>
<dbReference type="EMBL" id="KB726996">
    <property type="protein sequence ID" value="EMT61017.1"/>
    <property type="molecule type" value="Genomic_DNA"/>
</dbReference>
<proteinExistence type="inferred from homology"/>
<dbReference type="STRING" id="1229665.N1RA81"/>
<feature type="transmembrane region" description="Helical" evidence="7">
    <location>
        <begin position="73"/>
        <end position="100"/>
    </location>
</feature>
<keyword evidence="4 7" id="KW-1133">Transmembrane helix</keyword>
<evidence type="ECO:0000313" key="10">
    <source>
        <dbReference type="Proteomes" id="UP000016929"/>
    </source>
</evidence>
<feature type="transmembrane region" description="Helical" evidence="7">
    <location>
        <begin position="133"/>
        <end position="155"/>
    </location>
</feature>
<evidence type="ECO:0000256" key="6">
    <source>
        <dbReference type="SAM" id="MobiDB-lite"/>
    </source>
</evidence>
<comment type="subcellular location">
    <subcellularLocation>
        <location evidence="1">Membrane</location>
        <topology evidence="1">Multi-pass membrane protein</topology>
    </subcellularLocation>
</comment>
<dbReference type="AlphaFoldDB" id="N1RA81"/>
<reference evidence="10" key="1">
    <citation type="submission" date="2012-09" db="EMBL/GenBank/DDBJ databases">
        <title>Genome sequencing and comparative transcriptomics of race 1 and race 4 of banana pathogen: Fusarium oxysporum f. sp. cubense.</title>
        <authorList>
            <person name="Fang X."/>
            <person name="Huang J."/>
        </authorList>
    </citation>
    <scope>NUCLEOTIDE SEQUENCE [LARGE SCALE GENOMIC DNA]</scope>
    <source>
        <strain evidence="10">race 4</strain>
    </source>
</reference>
<evidence type="ECO:0000256" key="2">
    <source>
        <dbReference type="ARBA" id="ARBA00008066"/>
    </source>
</evidence>
<evidence type="ECO:0000313" key="9">
    <source>
        <dbReference type="EMBL" id="EMT61017.1"/>
    </source>
</evidence>
<dbReference type="GO" id="GO:0015179">
    <property type="term" value="F:L-amino acid transmembrane transporter activity"/>
    <property type="evidence" value="ECO:0007669"/>
    <property type="project" value="TreeGrafter"/>
</dbReference>
<gene>
    <name evidence="9" type="ORF">FOC4_g10014057</name>
</gene>
<dbReference type="PANTHER" id="PTHR22950">
    <property type="entry name" value="AMINO ACID TRANSPORTER"/>
    <property type="match status" value="1"/>
</dbReference>
<keyword evidence="3 7" id="KW-0812">Transmembrane</keyword>
<feature type="transmembrane region" description="Helical" evidence="7">
    <location>
        <begin position="423"/>
        <end position="444"/>
    </location>
</feature>
<dbReference type="InterPro" id="IPR013057">
    <property type="entry name" value="AA_transpt_TM"/>
</dbReference>
<evidence type="ECO:0000256" key="4">
    <source>
        <dbReference type="ARBA" id="ARBA00022989"/>
    </source>
</evidence>